<dbReference type="PANTHER" id="PTHR36845">
    <property type="entry name" value="HYDROLASE, PUTATIVE (AFU_ORTHOLOGUE AFUA_7G05090)-RELATED"/>
    <property type="match status" value="1"/>
</dbReference>
<dbReference type="EMBL" id="CP103166">
    <property type="protein sequence ID" value="UVQ97241.1"/>
    <property type="molecule type" value="Genomic_DNA"/>
</dbReference>
<proteinExistence type="inferred from homology"/>
<dbReference type="Proteomes" id="UP000427825">
    <property type="component" value="Unassembled WGS sequence"/>
</dbReference>
<evidence type="ECO:0000313" key="24">
    <source>
        <dbReference type="Proteomes" id="UP000368418"/>
    </source>
</evidence>
<dbReference type="EMBL" id="CZAI01000006">
    <property type="protein sequence ID" value="CUP61193.1"/>
    <property type="molecule type" value="Genomic_DNA"/>
</dbReference>
<comment type="similarity">
    <text evidence="2">Belongs to the glycosyl hydrolase 88 family.</text>
</comment>
<keyword evidence="1 6" id="KW-0378">Hydrolase</keyword>
<evidence type="ECO:0000313" key="20">
    <source>
        <dbReference type="Proteomes" id="UP000283512"/>
    </source>
</evidence>
<reference evidence="18 19" key="1">
    <citation type="submission" date="2015-09" db="EMBL/GenBank/DDBJ databases">
        <authorList>
            <consortium name="Pathogen Informatics"/>
        </authorList>
    </citation>
    <scope>NUCLEOTIDE SEQUENCE [LARGE SCALE GENOMIC DNA]</scope>
    <source>
        <strain evidence="7 18">2789STDY5834880</strain>
        <strain evidence="6 19">2789STDY5834946</strain>
    </source>
</reference>
<evidence type="ECO:0000313" key="12">
    <source>
        <dbReference type="EMBL" id="MDO6358991.1"/>
    </source>
</evidence>
<dbReference type="EMBL" id="VVYD01000027">
    <property type="protein sequence ID" value="KAA5494882.1"/>
    <property type="molecule type" value="Genomic_DNA"/>
</dbReference>
<evidence type="ECO:0000313" key="17">
    <source>
        <dbReference type="EMBL" id="UVQ97241.1"/>
    </source>
</evidence>
<reference evidence="17" key="4">
    <citation type="submission" date="2022-08" db="EMBL/GenBank/DDBJ databases">
        <title>Genome Sequencing of Bacteroides fragilis Group Isolates with Nanopore Technology.</title>
        <authorList>
            <person name="Tisza M.J."/>
            <person name="Smith D."/>
            <person name="Dekker J.P."/>
        </authorList>
    </citation>
    <scope>NUCLEOTIDE SEQUENCE</scope>
    <source>
        <strain evidence="17">BFG-474</strain>
    </source>
</reference>
<dbReference type="InterPro" id="IPR008928">
    <property type="entry name" value="6-hairpin_glycosidase_sf"/>
</dbReference>
<organism evidence="6 19">
    <name type="scientific">Bacteroides caccae</name>
    <dbReference type="NCBI Taxonomy" id="47678"/>
    <lineage>
        <taxon>Bacteria</taxon>
        <taxon>Pseudomonadati</taxon>
        <taxon>Bacteroidota</taxon>
        <taxon>Bacteroidia</taxon>
        <taxon>Bacteroidales</taxon>
        <taxon>Bacteroidaceae</taxon>
        <taxon>Bacteroides</taxon>
    </lineage>
</organism>
<dbReference type="KEGG" id="bcac:CGC64_02690"/>
<dbReference type="EMBL" id="CZBL01000001">
    <property type="protein sequence ID" value="CUP46314.1"/>
    <property type="molecule type" value="Genomic_DNA"/>
</dbReference>
<dbReference type="EMBL" id="VVYF01000003">
    <property type="protein sequence ID" value="KAA5494548.1"/>
    <property type="molecule type" value="Genomic_DNA"/>
</dbReference>
<dbReference type="Proteomes" id="UP001060260">
    <property type="component" value="Chromosome"/>
</dbReference>
<dbReference type="FunFam" id="1.50.10.10:FF:000031">
    <property type="entry name" value="Unsaturated glucuronyl hydrolase"/>
    <property type="match status" value="1"/>
</dbReference>
<dbReference type="Proteomes" id="UP000283512">
    <property type="component" value="Unassembled WGS sequence"/>
</dbReference>
<evidence type="ECO:0000313" key="21">
    <source>
        <dbReference type="Proteomes" id="UP000284205"/>
    </source>
</evidence>
<dbReference type="Proteomes" id="UP000284431">
    <property type="component" value="Unassembled WGS sequence"/>
</dbReference>
<dbReference type="Proteomes" id="UP000284689">
    <property type="component" value="Unassembled WGS sequence"/>
</dbReference>
<feature type="chain" id="PRO_5015052313" evidence="5">
    <location>
        <begin position="21"/>
        <end position="402"/>
    </location>
</feature>
<evidence type="ECO:0000256" key="1">
    <source>
        <dbReference type="ARBA" id="ARBA00022801"/>
    </source>
</evidence>
<evidence type="ECO:0000313" key="6">
    <source>
        <dbReference type="EMBL" id="CUP46314.1"/>
    </source>
</evidence>
<evidence type="ECO:0000313" key="9">
    <source>
        <dbReference type="EMBL" id="KAA5477628.1"/>
    </source>
</evidence>
<feature type="signal peptide" evidence="5">
    <location>
        <begin position="1"/>
        <end position="20"/>
    </location>
</feature>
<feature type="active site" description="Nucleophile" evidence="3">
    <location>
        <position position="116"/>
    </location>
</feature>
<evidence type="ECO:0000256" key="4">
    <source>
        <dbReference type="PIRSR" id="PIRSR610905-2"/>
    </source>
</evidence>
<accession>A0A174NC85</accession>
<dbReference type="EMBL" id="VVYJ01000004">
    <property type="protein sequence ID" value="KAA5477628.1"/>
    <property type="molecule type" value="Genomic_DNA"/>
</dbReference>
<dbReference type="EMBL" id="VVYP01000008">
    <property type="protein sequence ID" value="KAA5463899.1"/>
    <property type="molecule type" value="Genomic_DNA"/>
</dbReference>
<dbReference type="PROSITE" id="PS51257">
    <property type="entry name" value="PROKAR_LIPOPROTEIN"/>
    <property type="match status" value="1"/>
</dbReference>
<evidence type="ECO:0000313" key="19">
    <source>
        <dbReference type="Proteomes" id="UP000095725"/>
    </source>
</evidence>
<dbReference type="Proteomes" id="UP000475905">
    <property type="component" value="Unassembled WGS sequence"/>
</dbReference>
<evidence type="ECO:0000313" key="22">
    <source>
        <dbReference type="Proteomes" id="UP000284431"/>
    </source>
</evidence>
<dbReference type="Proteomes" id="UP000284205">
    <property type="component" value="Unassembled WGS sequence"/>
</dbReference>
<dbReference type="EC" id="3.2.1.179" evidence="6"/>
<dbReference type="InterPro" id="IPR052369">
    <property type="entry name" value="UG_Glycosaminoglycan_Hydrolase"/>
</dbReference>
<reference evidence="20 21" key="2">
    <citation type="submission" date="2018-08" db="EMBL/GenBank/DDBJ databases">
        <title>A genome reference for cultivated species of the human gut microbiota.</title>
        <authorList>
            <person name="Zou Y."/>
            <person name="Xue W."/>
            <person name="Luo G."/>
        </authorList>
    </citation>
    <scope>NUCLEOTIDE SEQUENCE [LARGE SCALE GENOMIC DNA]</scope>
    <source>
        <strain evidence="13 21">AF24-29LB</strain>
        <strain evidence="16 20">AM16-49B</strain>
        <strain evidence="15 23">AM31-16AC</strain>
        <strain evidence="14 22">OF02-6LB</strain>
    </source>
</reference>
<dbReference type="EMBL" id="QSCS01000010">
    <property type="protein sequence ID" value="RGY26727.1"/>
    <property type="molecule type" value="Genomic_DNA"/>
</dbReference>
<dbReference type="Proteomes" id="UP000095657">
    <property type="component" value="Unassembled WGS sequence"/>
</dbReference>
<feature type="binding site" evidence="4">
    <location>
        <position position="236"/>
    </location>
    <ligand>
        <name>substrate</name>
    </ligand>
</feature>
<evidence type="ECO:0000313" key="15">
    <source>
        <dbReference type="EMBL" id="RHD46968.1"/>
    </source>
</evidence>
<dbReference type="RefSeq" id="WP_005675213.1">
    <property type="nucleotide sequence ID" value="NZ_CABMOQ010000014.1"/>
</dbReference>
<evidence type="ECO:0000313" key="13">
    <source>
        <dbReference type="EMBL" id="RGR70535.1"/>
    </source>
</evidence>
<evidence type="ECO:0000313" key="16">
    <source>
        <dbReference type="EMBL" id="RHH86212.1"/>
    </source>
</evidence>
<dbReference type="PANTHER" id="PTHR36845:SF1">
    <property type="entry name" value="HYDROLASE, PUTATIVE (AFU_ORTHOLOGUE AFUA_7G05090)-RELATED"/>
    <property type="match status" value="1"/>
</dbReference>
<evidence type="ECO:0000313" key="26">
    <source>
        <dbReference type="Proteomes" id="UP000475905"/>
    </source>
</evidence>
<keyword evidence="6" id="KW-0326">Glycosidase</keyword>
<dbReference type="Gene3D" id="1.50.10.10">
    <property type="match status" value="1"/>
</dbReference>
<dbReference type="EMBL" id="QRKD01000028">
    <property type="protein sequence ID" value="RHH86212.1"/>
    <property type="molecule type" value="Genomic_DNA"/>
</dbReference>
<feature type="binding site" evidence="4">
    <location>
        <position position="252"/>
    </location>
    <ligand>
        <name>substrate</name>
    </ligand>
</feature>
<dbReference type="InterPro" id="IPR012341">
    <property type="entry name" value="6hp_glycosidase-like_sf"/>
</dbReference>
<reference evidence="24 25" key="3">
    <citation type="journal article" date="2019" name="Nat. Med.">
        <title>A library of human gut bacterial isolates paired with longitudinal multiomics data enables mechanistic microbiome research.</title>
        <authorList>
            <person name="Poyet M."/>
            <person name="Groussin M."/>
            <person name="Gibbons S.M."/>
            <person name="Avila-Pacheco J."/>
            <person name="Jiang X."/>
            <person name="Kearney S.M."/>
            <person name="Perrotta A.R."/>
            <person name="Berdy B."/>
            <person name="Zhao S."/>
            <person name="Lieberman T.D."/>
            <person name="Swanson P.K."/>
            <person name="Smith M."/>
            <person name="Roesemann S."/>
            <person name="Alexander J.E."/>
            <person name="Rich S.A."/>
            <person name="Livny J."/>
            <person name="Vlamakis H."/>
            <person name="Clish C."/>
            <person name="Bullock K."/>
            <person name="Deik A."/>
            <person name="Scott J."/>
            <person name="Pierce K.A."/>
            <person name="Xavier R.J."/>
            <person name="Alm E.J."/>
        </authorList>
    </citation>
    <scope>NUCLEOTIDE SEQUENCE [LARGE SCALE GENOMIC DNA]</scope>
    <source>
        <strain evidence="11 24">BIOML-A19</strain>
        <strain evidence="10 27">BIOML-A21</strain>
        <strain evidence="9 25">BIOML-A25</strain>
        <strain evidence="8 26">BIOML-A31</strain>
    </source>
</reference>
<evidence type="ECO:0000313" key="27">
    <source>
        <dbReference type="Proteomes" id="UP000491168"/>
    </source>
</evidence>
<dbReference type="GeneID" id="75111926"/>
<dbReference type="STRING" id="47678.ERS852494_02636"/>
<feature type="active site" description="Proton donor" evidence="3">
    <location>
        <position position="176"/>
    </location>
</feature>
<dbReference type="EMBL" id="QSJD01000020">
    <property type="protein sequence ID" value="RHD46968.1"/>
    <property type="molecule type" value="Genomic_DNA"/>
</dbReference>
<dbReference type="GO" id="GO:0000272">
    <property type="term" value="P:polysaccharide catabolic process"/>
    <property type="evidence" value="ECO:0007669"/>
    <property type="project" value="TreeGrafter"/>
</dbReference>
<evidence type="ECO:0000313" key="11">
    <source>
        <dbReference type="EMBL" id="KAA5494882.1"/>
    </source>
</evidence>
<evidence type="ECO:0000256" key="5">
    <source>
        <dbReference type="SAM" id="SignalP"/>
    </source>
</evidence>
<evidence type="ECO:0000313" key="10">
    <source>
        <dbReference type="EMBL" id="KAA5494548.1"/>
    </source>
</evidence>
<dbReference type="Proteomes" id="UP000095725">
    <property type="component" value="Unassembled WGS sequence"/>
</dbReference>
<evidence type="ECO:0000313" key="25">
    <source>
        <dbReference type="Proteomes" id="UP000427825"/>
    </source>
</evidence>
<evidence type="ECO:0000256" key="3">
    <source>
        <dbReference type="PIRSR" id="PIRSR610905-1"/>
    </source>
</evidence>
<dbReference type="Pfam" id="PF07470">
    <property type="entry name" value="Glyco_hydro_88"/>
    <property type="match status" value="1"/>
</dbReference>
<name>A0A174NC85_9BACE</name>
<feature type="binding site" evidence="4">
    <location>
        <position position="248"/>
    </location>
    <ligand>
        <name>substrate</name>
    </ligand>
</feature>
<dbReference type="Proteomes" id="UP001170023">
    <property type="component" value="Unassembled WGS sequence"/>
</dbReference>
<dbReference type="AlphaFoldDB" id="A0A174NC85"/>
<evidence type="ECO:0000313" key="8">
    <source>
        <dbReference type="EMBL" id="KAA5463899.1"/>
    </source>
</evidence>
<feature type="binding site" evidence="4">
    <location>
        <position position="116"/>
    </location>
    <ligand>
        <name>substrate</name>
    </ligand>
</feature>
<dbReference type="Proteomes" id="UP000491168">
    <property type="component" value="Unassembled WGS sequence"/>
</dbReference>
<dbReference type="EMBL" id="JAUONL010000013">
    <property type="protein sequence ID" value="MDO6358991.1"/>
    <property type="molecule type" value="Genomic_DNA"/>
</dbReference>
<dbReference type="SUPFAM" id="SSF48208">
    <property type="entry name" value="Six-hairpin glycosidases"/>
    <property type="match status" value="1"/>
</dbReference>
<dbReference type="Proteomes" id="UP000368418">
    <property type="component" value="Unassembled WGS sequence"/>
</dbReference>
<reference evidence="12" key="5">
    <citation type="submission" date="2023-07" db="EMBL/GenBank/DDBJ databases">
        <title>Whole Genome Sequencing of Colonoscopy isolates.</title>
        <authorList>
            <person name="Surve S.V."/>
            <person name="Valls R.A."/>
            <person name="Barrak K.E."/>
            <person name="Gardner T.B."/>
            <person name="O'Toole G.A."/>
        </authorList>
    </citation>
    <scope>NUCLEOTIDE SEQUENCE</scope>
    <source>
        <strain evidence="12">GP0119</strain>
    </source>
</reference>
<protein>
    <submittedName>
        <fullName evidence="8">Glucuronyl hydrolase</fullName>
    </submittedName>
    <submittedName>
        <fullName evidence="12">Glycoside hydrolase family 88 protein</fullName>
    </submittedName>
    <submittedName>
        <fullName evidence="6">Unsaturated glucuronylhydrolase</fullName>
        <ecNumber evidence="6">3.2.1.179</ecNumber>
    </submittedName>
</protein>
<dbReference type="EMBL" id="QRUO01000010">
    <property type="protein sequence ID" value="RGR70535.1"/>
    <property type="molecule type" value="Genomic_DNA"/>
</dbReference>
<dbReference type="InterPro" id="IPR010905">
    <property type="entry name" value="Glyco_hydro_88"/>
</dbReference>
<evidence type="ECO:0000313" key="7">
    <source>
        <dbReference type="EMBL" id="CUP61193.1"/>
    </source>
</evidence>
<dbReference type="GO" id="GO:0052757">
    <property type="term" value="F:chondroitin hydrolase activity"/>
    <property type="evidence" value="ECO:0007669"/>
    <property type="project" value="TreeGrafter"/>
</dbReference>
<evidence type="ECO:0000256" key="2">
    <source>
        <dbReference type="ARBA" id="ARBA00038358"/>
    </source>
</evidence>
<keyword evidence="5" id="KW-0732">Signal</keyword>
<evidence type="ECO:0000313" key="14">
    <source>
        <dbReference type="EMBL" id="RGY26727.1"/>
    </source>
</evidence>
<gene>
    <name evidence="6" type="primary">ugl_2</name>
    <name evidence="7" type="synonym">ugl_4</name>
    <name evidence="16" type="ORF">DW190_18400</name>
    <name evidence="15" type="ORF">DW794_13265</name>
    <name evidence="13" type="ORF">DWY26_11900</name>
    <name evidence="14" type="ORF">DXA49_08290</name>
    <name evidence="7" type="ORF">ERS852494_02636</name>
    <name evidence="6" type="ORF">ERS852558_00276</name>
    <name evidence="11" type="ORF">F2Y31_20265</name>
    <name evidence="10" type="ORF">F2Y35_02945</name>
    <name evidence="8" type="ORF">F2Y36_08295</name>
    <name evidence="9" type="ORF">F2Y39_08385</name>
    <name evidence="17" type="ORF">NXW23_02375</name>
    <name evidence="12" type="ORF">Q4469_15055</name>
</gene>
<sequence length="402" mass="45974">MKVGSSIIAFLGLMAVCSCSAPKSEMSTLVNNSLQIATVQSKLMAENLLNEEEKLPRTIGKDGKLMTSKAKWWTSGFFPGVLWYLYEVNQDDSLKMYAENYTKRIENEKYTTDNHDVGFMLYCSFGNGLRLTSNDEYKQVLLQGAESLSTRFRPQVGCIRSWDWNQKVWEYPVIIDNMMNLEMLMWASKNSDNPKFAEIAKSHADVTMKHHFRPDYSSYHVISYDTISGQPEKKNTCQGYAHESCWARGQGWALYGYTMMYRETGQEKYLQHATNVARFIMNHPRLPEDKIPYWDFDAPGIPNELRDASAGALMASAFIELSQYTEGDFSKQCLSVAETQLKTLSSPEYLAEPGTNCNFILKHSVGNNPGKAEVDVPLTYADYYYVEALVRYKRDILKEKLH</sequence>
<evidence type="ECO:0000313" key="18">
    <source>
        <dbReference type="Proteomes" id="UP000095657"/>
    </source>
</evidence>
<feature type="binding site" evidence="4">
    <location>
        <position position="176"/>
    </location>
    <ligand>
        <name>substrate</name>
    </ligand>
</feature>
<evidence type="ECO:0000313" key="23">
    <source>
        <dbReference type="Proteomes" id="UP000284689"/>
    </source>
</evidence>